<evidence type="ECO:0000313" key="2">
    <source>
        <dbReference type="Proteomes" id="UP000824120"/>
    </source>
</evidence>
<gene>
    <name evidence="1" type="ORF">H5410_037057</name>
</gene>
<comment type="caution">
    <text evidence="1">The sequence shown here is derived from an EMBL/GenBank/DDBJ whole genome shotgun (WGS) entry which is preliminary data.</text>
</comment>
<sequence length="154" mass="17772">MKLLYITFQREKQSLHSLKISVKSTTTRLHPVLPPKIPDDGKTHMEIDPRLDVNAQVKPTPVSFKEALNTPAAKAKTPNVSNLCGFFEAQNGYQADKFREQQQEHSGNTVILSEEDKQRIYHPWCYSVIITLLGKKLSHQYLKTRLKNMWRPTE</sequence>
<dbReference type="AlphaFoldDB" id="A0A9J5Y622"/>
<keyword evidence="2" id="KW-1185">Reference proteome</keyword>
<protein>
    <submittedName>
        <fullName evidence="1">Uncharacterized protein</fullName>
    </submittedName>
</protein>
<accession>A0A9J5Y622</accession>
<dbReference type="EMBL" id="JACXVP010000007">
    <property type="protein sequence ID" value="KAG5595825.1"/>
    <property type="molecule type" value="Genomic_DNA"/>
</dbReference>
<dbReference type="Proteomes" id="UP000824120">
    <property type="component" value="Chromosome 7"/>
</dbReference>
<evidence type="ECO:0000313" key="1">
    <source>
        <dbReference type="EMBL" id="KAG5595825.1"/>
    </source>
</evidence>
<proteinExistence type="predicted"/>
<organism evidence="1 2">
    <name type="scientific">Solanum commersonii</name>
    <name type="common">Commerson's wild potato</name>
    <name type="synonym">Commerson's nightshade</name>
    <dbReference type="NCBI Taxonomy" id="4109"/>
    <lineage>
        <taxon>Eukaryota</taxon>
        <taxon>Viridiplantae</taxon>
        <taxon>Streptophyta</taxon>
        <taxon>Embryophyta</taxon>
        <taxon>Tracheophyta</taxon>
        <taxon>Spermatophyta</taxon>
        <taxon>Magnoliopsida</taxon>
        <taxon>eudicotyledons</taxon>
        <taxon>Gunneridae</taxon>
        <taxon>Pentapetalae</taxon>
        <taxon>asterids</taxon>
        <taxon>lamiids</taxon>
        <taxon>Solanales</taxon>
        <taxon>Solanaceae</taxon>
        <taxon>Solanoideae</taxon>
        <taxon>Solaneae</taxon>
        <taxon>Solanum</taxon>
    </lineage>
</organism>
<name>A0A9J5Y622_SOLCO</name>
<reference evidence="1 2" key="1">
    <citation type="submission" date="2020-09" db="EMBL/GenBank/DDBJ databases">
        <title>De no assembly of potato wild relative species, Solanum commersonii.</title>
        <authorList>
            <person name="Cho K."/>
        </authorList>
    </citation>
    <scope>NUCLEOTIDE SEQUENCE [LARGE SCALE GENOMIC DNA]</scope>
    <source>
        <strain evidence="1">LZ3.2</strain>
        <tissue evidence="1">Leaf</tissue>
    </source>
</reference>
<dbReference type="OrthoDB" id="1720039at2759"/>